<protein>
    <submittedName>
        <fullName evidence="3">DUF1080 domain-containing protein</fullName>
    </submittedName>
</protein>
<dbReference type="InterPro" id="IPR010496">
    <property type="entry name" value="AL/BT2_dom"/>
</dbReference>
<keyword evidence="1" id="KW-0732">Signal</keyword>
<evidence type="ECO:0000256" key="1">
    <source>
        <dbReference type="SAM" id="SignalP"/>
    </source>
</evidence>
<gene>
    <name evidence="3" type="ORF">CSW08_13835</name>
</gene>
<reference evidence="3 4" key="1">
    <citation type="submission" date="2017-12" db="EMBL/GenBank/DDBJ databases">
        <title>Confluentibacter flavum sp. nov., isolated from the saline lake.</title>
        <authorList>
            <person name="Yu L."/>
        </authorList>
    </citation>
    <scope>NUCLEOTIDE SEQUENCE [LARGE SCALE GENOMIC DNA]</scope>
    <source>
        <strain evidence="3 4">3B</strain>
    </source>
</reference>
<dbReference type="GO" id="GO:0016787">
    <property type="term" value="F:hydrolase activity"/>
    <property type="evidence" value="ECO:0007669"/>
    <property type="project" value="InterPro"/>
</dbReference>
<dbReference type="RefSeq" id="WP_106660464.1">
    <property type="nucleotide sequence ID" value="NZ_PJEO01000051.1"/>
</dbReference>
<dbReference type="EMBL" id="PJEO01000051">
    <property type="protein sequence ID" value="PKQ44179.1"/>
    <property type="molecule type" value="Genomic_DNA"/>
</dbReference>
<feature type="chain" id="PRO_5014613032" evidence="1">
    <location>
        <begin position="22"/>
        <end position="200"/>
    </location>
</feature>
<feature type="domain" description="3-keto-alpha-glucoside-1,2-lyase/3-keto-2-hydroxy-glucal hydratase" evidence="2">
    <location>
        <begin position="24"/>
        <end position="197"/>
    </location>
</feature>
<keyword evidence="4" id="KW-1185">Reference proteome</keyword>
<dbReference type="AlphaFoldDB" id="A0A2N3HGS9"/>
<dbReference type="Pfam" id="PF06439">
    <property type="entry name" value="3keto-disac_hyd"/>
    <property type="match status" value="1"/>
</dbReference>
<evidence type="ECO:0000259" key="2">
    <source>
        <dbReference type="Pfam" id="PF06439"/>
    </source>
</evidence>
<evidence type="ECO:0000313" key="4">
    <source>
        <dbReference type="Proteomes" id="UP000233435"/>
    </source>
</evidence>
<name>A0A2N3HGS9_9FLAO</name>
<comment type="caution">
    <text evidence="3">The sequence shown here is derived from an EMBL/GenBank/DDBJ whole genome shotgun (WGS) entry which is preliminary data.</text>
</comment>
<dbReference type="Gene3D" id="2.60.120.560">
    <property type="entry name" value="Exo-inulinase, domain 1"/>
    <property type="match status" value="1"/>
</dbReference>
<dbReference type="Proteomes" id="UP000233435">
    <property type="component" value="Unassembled WGS sequence"/>
</dbReference>
<feature type="signal peptide" evidence="1">
    <location>
        <begin position="1"/>
        <end position="21"/>
    </location>
</feature>
<organism evidence="3 4">
    <name type="scientific">Confluentibacter flavum</name>
    <dbReference type="NCBI Taxonomy" id="1909700"/>
    <lineage>
        <taxon>Bacteria</taxon>
        <taxon>Pseudomonadati</taxon>
        <taxon>Bacteroidota</taxon>
        <taxon>Flavobacteriia</taxon>
        <taxon>Flavobacteriales</taxon>
        <taxon>Flavobacteriaceae</taxon>
        <taxon>Confluentibacter</taxon>
    </lineage>
</organism>
<dbReference type="OrthoDB" id="9784457at2"/>
<accession>A0A2N3HGS9</accession>
<sequence length="200" mass="22441">MRRIVLTGLVMVFSFGFQLHAQKKSLFNGKNLDGWTNYGTEKWYVEDGLMVCESGPDKEYGYLATDKHYKDYVLTLKFKQEANGNSGVFIRSTVEGTKVSGWQVEVAPKGKHTGGVYESYGRGWLIKPTAEKEEVLKEGEWNSMKIRVVGNELTSWLNGEEMVAISDEKIGKGVGSIALQIHSGGGIKVRWKDIKIKEIK</sequence>
<proteinExistence type="predicted"/>
<evidence type="ECO:0000313" key="3">
    <source>
        <dbReference type="EMBL" id="PKQ44179.1"/>
    </source>
</evidence>